<organism evidence="14 15">
    <name type="scientific">Exilibacterium tricleocarpae</name>
    <dbReference type="NCBI Taxonomy" id="2591008"/>
    <lineage>
        <taxon>Bacteria</taxon>
        <taxon>Pseudomonadati</taxon>
        <taxon>Pseudomonadota</taxon>
        <taxon>Gammaproteobacteria</taxon>
        <taxon>Cellvibrionales</taxon>
        <taxon>Cellvibrionaceae</taxon>
        <taxon>Exilibacterium</taxon>
    </lineage>
</organism>
<dbReference type="GO" id="GO:0009306">
    <property type="term" value="P:protein secretion"/>
    <property type="evidence" value="ECO:0007669"/>
    <property type="project" value="UniProtKB-UniRule"/>
</dbReference>
<keyword evidence="5 13" id="KW-1003">Cell membrane</keyword>
<feature type="transmembrane region" description="Helical" evidence="13">
    <location>
        <begin position="281"/>
        <end position="302"/>
    </location>
</feature>
<feature type="transmembrane region" description="Helical" evidence="13">
    <location>
        <begin position="106"/>
        <end position="136"/>
    </location>
</feature>
<evidence type="ECO:0000256" key="6">
    <source>
        <dbReference type="ARBA" id="ARBA00022692"/>
    </source>
</evidence>
<keyword evidence="15" id="KW-1185">Reference proteome</keyword>
<keyword evidence="12 13" id="KW-1006">Bacterial flagellum protein export</keyword>
<evidence type="ECO:0000256" key="9">
    <source>
        <dbReference type="ARBA" id="ARBA00022989"/>
    </source>
</evidence>
<gene>
    <name evidence="13 14" type="primary">fliP</name>
    <name evidence="14" type="ORF">FKG94_17100</name>
</gene>
<comment type="caution">
    <text evidence="14">The sequence shown here is derived from an EMBL/GenBank/DDBJ whole genome shotgun (WGS) entry which is preliminary data.</text>
</comment>
<comment type="function">
    <text evidence="1 13">Plays a role in the flagellum-specific transport system.</text>
</comment>
<evidence type="ECO:0000256" key="7">
    <source>
        <dbReference type="ARBA" id="ARBA00022795"/>
    </source>
</evidence>
<comment type="subcellular location">
    <subcellularLocation>
        <location evidence="13">Cell membrane</location>
        <topology evidence="13">Multi-pass membrane protein</topology>
    </subcellularLocation>
    <subcellularLocation>
        <location evidence="13">Bacterial flagellum basal body</location>
    </subcellularLocation>
</comment>
<keyword evidence="6 13" id="KW-0812">Transmembrane</keyword>
<keyword evidence="8 13" id="KW-0653">Protein transport</keyword>
<evidence type="ECO:0000256" key="1">
    <source>
        <dbReference type="ARBA" id="ARBA00003663"/>
    </source>
</evidence>
<keyword evidence="14" id="KW-0282">Flagellum</keyword>
<dbReference type="GO" id="GO:0044781">
    <property type="term" value="P:bacterial-type flagellum organization"/>
    <property type="evidence" value="ECO:0007669"/>
    <property type="project" value="UniProtKB-UniRule"/>
</dbReference>
<dbReference type="NCBIfam" id="TIGR01103">
    <property type="entry name" value="fliP"/>
    <property type="match status" value="1"/>
</dbReference>
<keyword evidence="4 13" id="KW-0813">Transport</keyword>
<dbReference type="GO" id="GO:0005886">
    <property type="term" value="C:plasma membrane"/>
    <property type="evidence" value="ECO:0007669"/>
    <property type="project" value="UniProtKB-SubCell"/>
</dbReference>
<dbReference type="Proteomes" id="UP000319732">
    <property type="component" value="Unassembled WGS sequence"/>
</dbReference>
<sequence length="306" mass="33213">MVLRDRPLIRPCRLCASIPAGEGPEGPYPDRDLSATEVIVFSGRSTSSAGARPYSVLVGWVPLLLGLSLLGLANVAAAQDVSLPGITLDFGAQGGDPEETATALKVLLGLTVLSLAPAILIAMTSFTRIVIVLSMLRHAFGMQQTPPNTVIVSMALFLTVFNMLPTFKQIEAEAFQPYMDGALESRQALDEGLTYLHDFMIRQTREEDLMLMVDVAKAERPASAADIETFLLVPAFMLSELKSAFQIGFVIFLPFLLIDLVVASVLMSMGMLMVPPMMISLPIKVLMFVLIDGWNLVVYSLLNSFS</sequence>
<dbReference type="NCBIfam" id="NF009438">
    <property type="entry name" value="PRK12797.1"/>
    <property type="match status" value="1"/>
</dbReference>
<evidence type="ECO:0000256" key="3">
    <source>
        <dbReference type="ARBA" id="ARBA00021714"/>
    </source>
</evidence>
<reference evidence="14 15" key="1">
    <citation type="submission" date="2019-06" db="EMBL/GenBank/DDBJ databases">
        <title>Whole genome sequence for Cellvibrionaceae sp. R142.</title>
        <authorList>
            <person name="Wang G."/>
        </authorList>
    </citation>
    <scope>NUCLEOTIDE SEQUENCE [LARGE SCALE GENOMIC DNA]</scope>
    <source>
        <strain evidence="14 15">R142</strain>
    </source>
</reference>
<keyword evidence="14" id="KW-0969">Cilium</keyword>
<feature type="transmembrane region" description="Helical" evidence="13">
    <location>
        <begin position="148"/>
        <end position="167"/>
    </location>
</feature>
<accession>A0A545T892</accession>
<dbReference type="InterPro" id="IPR005837">
    <property type="entry name" value="FliP"/>
</dbReference>
<keyword evidence="14" id="KW-0966">Cell projection</keyword>
<feature type="transmembrane region" description="Helical" evidence="13">
    <location>
        <begin position="54"/>
        <end position="77"/>
    </location>
</feature>
<protein>
    <recommendedName>
        <fullName evidence="3 13">Flagellar biosynthetic protein FliP</fullName>
    </recommendedName>
</protein>
<dbReference type="EMBL" id="VHSG01000018">
    <property type="protein sequence ID" value="TQV73421.1"/>
    <property type="molecule type" value="Genomic_DNA"/>
</dbReference>
<dbReference type="PRINTS" id="PR00951">
    <property type="entry name" value="FLGBIOSNFLIP"/>
</dbReference>
<dbReference type="PRINTS" id="PR01302">
    <property type="entry name" value="TYPE3IMPPROT"/>
</dbReference>
<evidence type="ECO:0000256" key="5">
    <source>
        <dbReference type="ARBA" id="ARBA00022475"/>
    </source>
</evidence>
<dbReference type="Pfam" id="PF00813">
    <property type="entry name" value="FliP"/>
    <property type="match status" value="1"/>
</dbReference>
<keyword evidence="10 13" id="KW-0472">Membrane</keyword>
<evidence type="ECO:0000256" key="10">
    <source>
        <dbReference type="ARBA" id="ARBA00023136"/>
    </source>
</evidence>
<dbReference type="PANTHER" id="PTHR30587:SF0">
    <property type="entry name" value="FLAGELLAR BIOSYNTHETIC PROTEIN FLIP"/>
    <property type="match status" value="1"/>
</dbReference>
<dbReference type="PROSITE" id="PS01061">
    <property type="entry name" value="FLIP_2"/>
    <property type="match status" value="1"/>
</dbReference>
<evidence type="ECO:0000256" key="12">
    <source>
        <dbReference type="ARBA" id="ARBA00023225"/>
    </source>
</evidence>
<evidence type="ECO:0000256" key="2">
    <source>
        <dbReference type="ARBA" id="ARBA00006257"/>
    </source>
</evidence>
<dbReference type="PANTHER" id="PTHR30587">
    <property type="entry name" value="FLAGELLAR BIOSYNTHETIC PROTEIN FLIP"/>
    <property type="match status" value="1"/>
</dbReference>
<evidence type="ECO:0000256" key="4">
    <source>
        <dbReference type="ARBA" id="ARBA00022448"/>
    </source>
</evidence>
<feature type="transmembrane region" description="Helical" evidence="13">
    <location>
        <begin position="244"/>
        <end position="269"/>
    </location>
</feature>
<comment type="similarity">
    <text evidence="2 13">Belongs to the FliP/MopC/SpaP family.</text>
</comment>
<evidence type="ECO:0000256" key="13">
    <source>
        <dbReference type="RuleBase" id="RU362069"/>
    </source>
</evidence>
<dbReference type="AlphaFoldDB" id="A0A545T892"/>
<keyword evidence="11" id="KW-0975">Bacterial flagellum</keyword>
<dbReference type="PROSITE" id="PS01060">
    <property type="entry name" value="FLIP_1"/>
    <property type="match status" value="1"/>
</dbReference>
<dbReference type="OrthoDB" id="9805111at2"/>
<name>A0A545T892_9GAMM</name>
<dbReference type="GO" id="GO:0009425">
    <property type="term" value="C:bacterial-type flagellum basal body"/>
    <property type="evidence" value="ECO:0007669"/>
    <property type="project" value="UniProtKB-SubCell"/>
</dbReference>
<proteinExistence type="inferred from homology"/>
<evidence type="ECO:0000313" key="14">
    <source>
        <dbReference type="EMBL" id="TQV73421.1"/>
    </source>
</evidence>
<dbReference type="InterPro" id="IPR005838">
    <property type="entry name" value="T3SS_IM_P"/>
</dbReference>
<evidence type="ECO:0000313" key="15">
    <source>
        <dbReference type="Proteomes" id="UP000319732"/>
    </source>
</evidence>
<keyword evidence="9 13" id="KW-1133">Transmembrane helix</keyword>
<keyword evidence="7 13" id="KW-1005">Bacterial flagellum biogenesis</keyword>
<evidence type="ECO:0000256" key="11">
    <source>
        <dbReference type="ARBA" id="ARBA00023143"/>
    </source>
</evidence>
<evidence type="ECO:0000256" key="8">
    <source>
        <dbReference type="ARBA" id="ARBA00022927"/>
    </source>
</evidence>